<keyword evidence="2" id="KW-1185">Reference proteome</keyword>
<dbReference type="KEGG" id="pph:Ppha_1879"/>
<dbReference type="GO" id="GO:0008168">
    <property type="term" value="F:methyltransferase activity"/>
    <property type="evidence" value="ECO:0007669"/>
    <property type="project" value="UniProtKB-KW"/>
</dbReference>
<accession>B4SBZ9</accession>
<organism evidence="1 2">
    <name type="scientific">Pelodictyon phaeoclathratiforme (strain DSM 5477 / BU-1)</name>
    <dbReference type="NCBI Taxonomy" id="324925"/>
    <lineage>
        <taxon>Bacteria</taxon>
        <taxon>Pseudomonadati</taxon>
        <taxon>Chlorobiota</taxon>
        <taxon>Chlorobiia</taxon>
        <taxon>Chlorobiales</taxon>
        <taxon>Chlorobiaceae</taxon>
        <taxon>Chlorobium/Pelodictyon group</taxon>
        <taxon>Pelodictyon</taxon>
    </lineage>
</organism>
<keyword evidence="1" id="KW-0808">Transferase</keyword>
<dbReference type="InterPro" id="IPR029063">
    <property type="entry name" value="SAM-dependent_MTases_sf"/>
</dbReference>
<dbReference type="AlphaFoldDB" id="B4SBZ9"/>
<proteinExistence type="predicted"/>
<gene>
    <name evidence="1" type="ordered locus">Ppha_1879</name>
</gene>
<dbReference type="CDD" id="cd02440">
    <property type="entry name" value="AdoMet_MTases"/>
    <property type="match status" value="1"/>
</dbReference>
<dbReference type="HOGENOM" id="CLU_068669_1_0_10"/>
<dbReference type="OrthoDB" id="2370471at2"/>
<dbReference type="PANTHER" id="PTHR43861:SF6">
    <property type="entry name" value="METHYLTRANSFERASE TYPE 11"/>
    <property type="match status" value="1"/>
</dbReference>
<dbReference type="RefSeq" id="WP_012508589.1">
    <property type="nucleotide sequence ID" value="NC_011060.1"/>
</dbReference>
<keyword evidence="1" id="KW-0489">Methyltransferase</keyword>
<dbReference type="SUPFAM" id="SSF53335">
    <property type="entry name" value="S-adenosyl-L-methionine-dependent methyltransferases"/>
    <property type="match status" value="1"/>
</dbReference>
<dbReference type="GO" id="GO:0032259">
    <property type="term" value="P:methylation"/>
    <property type="evidence" value="ECO:0007669"/>
    <property type="project" value="UniProtKB-KW"/>
</dbReference>
<dbReference type="Proteomes" id="UP000002724">
    <property type="component" value="Chromosome"/>
</dbReference>
<evidence type="ECO:0000313" key="2">
    <source>
        <dbReference type="Proteomes" id="UP000002724"/>
    </source>
</evidence>
<dbReference type="STRING" id="324925.Ppha_1879"/>
<dbReference type="eggNOG" id="COG2227">
    <property type="taxonomic scope" value="Bacteria"/>
</dbReference>
<reference evidence="1 2" key="1">
    <citation type="submission" date="2008-06" db="EMBL/GenBank/DDBJ databases">
        <title>Complete sequence of Pelodictyon phaeoclathratiforme BU-1.</title>
        <authorList>
            <consortium name="US DOE Joint Genome Institute"/>
            <person name="Lucas S."/>
            <person name="Copeland A."/>
            <person name="Lapidus A."/>
            <person name="Glavina del Rio T."/>
            <person name="Dalin E."/>
            <person name="Tice H."/>
            <person name="Bruce D."/>
            <person name="Goodwin L."/>
            <person name="Pitluck S."/>
            <person name="Schmutz J."/>
            <person name="Larimer F."/>
            <person name="Land M."/>
            <person name="Hauser L."/>
            <person name="Kyrpides N."/>
            <person name="Mikhailova N."/>
            <person name="Liu Z."/>
            <person name="Li T."/>
            <person name="Zhao F."/>
            <person name="Overmann J."/>
            <person name="Bryant D.A."/>
            <person name="Richardson P."/>
        </authorList>
    </citation>
    <scope>NUCLEOTIDE SEQUENCE [LARGE SCALE GENOMIC DNA]</scope>
    <source>
        <strain evidence="2">DSM 5477 / BU-1</strain>
    </source>
</reference>
<sequence>METVPCPISGSTNFTPCLQVPDRFDSTGKERWQLLRSSASGLIMLNPRPDSSEIARHYHSEHYDPHLLAQNNPSFRDRAYLAARSLLLGYRASLILRECRTPLRQVRVLEIGCSTGDLLNYFHRRKRIPLHNLAGVEPDSEAAAYARERFRLNISPSLSDATDKERVFDRIVLWHTLEHIHTIHDTLDYAAKQLAKEGVLIIALPNPESYDAKQYKENWIAWDAPRHLYHFVPETLEKLLEQHNLRVVNRQPYLPDSLYNTLYSEKLRCKRAKKGFHAPQWGNALLKGVAAAGIGALLPVKASSLIYFVRKSQP</sequence>
<dbReference type="Gene3D" id="3.40.50.150">
    <property type="entry name" value="Vaccinia Virus protein VP39"/>
    <property type="match status" value="1"/>
</dbReference>
<protein>
    <submittedName>
        <fullName evidence="1">Methyltransferase type 11</fullName>
    </submittedName>
</protein>
<evidence type="ECO:0000313" key="1">
    <source>
        <dbReference type="EMBL" id="ACF44105.1"/>
    </source>
</evidence>
<name>B4SBZ9_PELPB</name>
<dbReference type="Pfam" id="PF13489">
    <property type="entry name" value="Methyltransf_23"/>
    <property type="match status" value="1"/>
</dbReference>
<dbReference type="EMBL" id="CP001110">
    <property type="protein sequence ID" value="ACF44105.1"/>
    <property type="molecule type" value="Genomic_DNA"/>
</dbReference>
<dbReference type="PANTHER" id="PTHR43861">
    <property type="entry name" value="TRANS-ACONITATE 2-METHYLTRANSFERASE-RELATED"/>
    <property type="match status" value="1"/>
</dbReference>